<evidence type="ECO:0000313" key="6">
    <source>
        <dbReference type="Proteomes" id="UP000295416"/>
    </source>
</evidence>
<evidence type="ECO:0000256" key="2">
    <source>
        <dbReference type="ARBA" id="ARBA00023315"/>
    </source>
</evidence>
<reference evidence="5 6" key="1">
    <citation type="submission" date="2019-03" db="EMBL/GenBank/DDBJ databases">
        <title>Genomic Encyclopedia of Type Strains, Phase IV (KMG-IV): sequencing the most valuable type-strain genomes for metagenomic binning, comparative biology and taxonomic classification.</title>
        <authorList>
            <person name="Goeker M."/>
        </authorList>
    </citation>
    <scope>NUCLEOTIDE SEQUENCE [LARGE SCALE GENOMIC DNA]</scope>
    <source>
        <strain evidence="5 6">DSM 19377</strain>
    </source>
</reference>
<dbReference type="CDD" id="cd16443">
    <property type="entry name" value="LplA"/>
    <property type="match status" value="1"/>
</dbReference>
<dbReference type="RefSeq" id="WP_132747891.1">
    <property type="nucleotide sequence ID" value="NZ_SLXK01000047.1"/>
</dbReference>
<proteinExistence type="inferred from homology"/>
<keyword evidence="6" id="KW-1185">Reference proteome</keyword>
<dbReference type="InterPro" id="IPR050664">
    <property type="entry name" value="Octanoyltrans_LipM/LipL"/>
</dbReference>
<comment type="caution">
    <text evidence="5">The sequence shown here is derived from an EMBL/GenBank/DDBJ whole genome shotgun (WGS) entry which is preliminary data.</text>
</comment>
<dbReference type="GO" id="GO:0033819">
    <property type="term" value="F:lipoyl(octanoyl) transferase activity"/>
    <property type="evidence" value="ECO:0007669"/>
    <property type="project" value="InterPro"/>
</dbReference>
<evidence type="ECO:0000313" key="5">
    <source>
        <dbReference type="EMBL" id="TCP20951.1"/>
    </source>
</evidence>
<dbReference type="Pfam" id="PF21948">
    <property type="entry name" value="LplA-B_cat"/>
    <property type="match status" value="1"/>
</dbReference>
<name>A0A4R2NHV0_9BACL</name>
<dbReference type="Gene3D" id="3.30.930.10">
    <property type="entry name" value="Bira Bifunctional Protein, Domain 2"/>
    <property type="match status" value="1"/>
</dbReference>
<dbReference type="PANTHER" id="PTHR43679">
    <property type="entry name" value="OCTANOYLTRANSFERASE LIPM-RELATED"/>
    <property type="match status" value="1"/>
</dbReference>
<organism evidence="5 6">
    <name type="scientific">Scopulibacillus darangshiensis</name>
    <dbReference type="NCBI Taxonomy" id="442528"/>
    <lineage>
        <taxon>Bacteria</taxon>
        <taxon>Bacillati</taxon>
        <taxon>Bacillota</taxon>
        <taxon>Bacilli</taxon>
        <taxon>Bacillales</taxon>
        <taxon>Sporolactobacillaceae</taxon>
        <taxon>Scopulibacillus</taxon>
    </lineage>
</organism>
<dbReference type="EMBL" id="SLXK01000047">
    <property type="protein sequence ID" value="TCP20951.1"/>
    <property type="molecule type" value="Genomic_DNA"/>
</dbReference>
<dbReference type="GO" id="GO:0009249">
    <property type="term" value="P:protein lipoylation"/>
    <property type="evidence" value="ECO:0007669"/>
    <property type="project" value="UniProtKB-UniRule"/>
</dbReference>
<dbReference type="Proteomes" id="UP000295416">
    <property type="component" value="Unassembled WGS sequence"/>
</dbReference>
<feature type="active site" description="Acyl-thioester intermediate" evidence="3">
    <location>
        <position position="146"/>
    </location>
</feature>
<dbReference type="EC" id="2.3.1.204" evidence="3"/>
<dbReference type="PANTHER" id="PTHR43679:SF2">
    <property type="entry name" value="OCTANOYL-[GCVH]:PROTEIN N-OCTANOYLTRANSFERASE"/>
    <property type="match status" value="1"/>
</dbReference>
<sequence length="276" mass="31375">MESILYQPLWRVIDQSTLGPSFEAKQSFAIDDALCHSVGYGESSCIARTWVHHNTIILGIQDSRLPHLKDGLDYLASENHHYVVRNSGGLAVVLDEGVLNISLIFPEREHNVSIDQGYEAMVDFVRKMLHPYGVVFEDREIVGSYCPGRYDLSVGGKKFAGISQRRLRRGVAVQIYLCVDGSGSKRAEVVGEFYKRSLKGEVTRFEYPVIKPETMASLSELTGKPLTVREIMNQFYQTLQRFGSVVPSGLTEDEAKRFDDYYRRMIERNEKAFDFN</sequence>
<dbReference type="InterPro" id="IPR045864">
    <property type="entry name" value="aa-tRNA-synth_II/BPL/LPL"/>
</dbReference>
<dbReference type="SUPFAM" id="SSF55681">
    <property type="entry name" value="Class II aaRS and biotin synthetases"/>
    <property type="match status" value="1"/>
</dbReference>
<dbReference type="InterPro" id="IPR004143">
    <property type="entry name" value="BPL_LPL_catalytic"/>
</dbReference>
<dbReference type="AlphaFoldDB" id="A0A4R2NHV0"/>
<evidence type="ECO:0000256" key="1">
    <source>
        <dbReference type="ARBA" id="ARBA00022679"/>
    </source>
</evidence>
<evidence type="ECO:0000256" key="3">
    <source>
        <dbReference type="HAMAP-Rule" id="MF_02119"/>
    </source>
</evidence>
<accession>A0A4R2NHV0</accession>
<feature type="domain" description="BPL/LPL catalytic" evidence="4">
    <location>
        <begin position="41"/>
        <end position="247"/>
    </location>
</feature>
<gene>
    <name evidence="3" type="primary">lipL</name>
    <name evidence="5" type="ORF">EV207_1471</name>
</gene>
<comment type="function">
    <text evidence="3">Catalyzes the amidotransfer (transamidation) of the octanoyl moiety from octanoyl-GcvH to the lipoyl domain of the E2 subunit of lipoate-dependent enzymes.</text>
</comment>
<keyword evidence="1 3" id="KW-0808">Transferase</keyword>
<keyword evidence="2 3" id="KW-0012">Acyltransferase</keyword>
<comment type="pathway">
    <text evidence="3">Protein modification; protein lipoylation via endogenous pathway; protein N(6)-(lipoyl)lysine from octanoyl-[acyl-carrier-protein].</text>
</comment>
<dbReference type="HAMAP" id="MF_02119">
    <property type="entry name" value="LipL"/>
    <property type="match status" value="1"/>
</dbReference>
<dbReference type="PROSITE" id="PS51733">
    <property type="entry name" value="BPL_LPL_CATALYTIC"/>
    <property type="match status" value="1"/>
</dbReference>
<comment type="miscellaneous">
    <text evidence="3">The reaction proceeds via a thioester-linked acyl-enzyme intermediate.</text>
</comment>
<protein>
    <recommendedName>
        <fullName evidence="3">Octanoyl-[GcvH]:protein N-octanoyltransferase</fullName>
        <ecNumber evidence="3">2.3.1.204</ecNumber>
    </recommendedName>
    <alternativeName>
        <fullName evidence="3">Octanoyl-[GcvH]:E2 amidotransferase</fullName>
    </alternativeName>
</protein>
<dbReference type="GO" id="GO:0009107">
    <property type="term" value="P:lipoate biosynthetic process"/>
    <property type="evidence" value="ECO:0007669"/>
    <property type="project" value="UniProtKB-UniRule"/>
</dbReference>
<comment type="similarity">
    <text evidence="3">Belongs to the octanoyltransferase LipL family.</text>
</comment>
<dbReference type="OrthoDB" id="2080934at2"/>
<comment type="catalytic activity">
    <reaction evidence="3">
        <text>N(6)-octanoyl-L-lysyl-[glycine-cleavage complex H protein] + L-lysyl-[lipoyl-carrier protein] = N(6)-octanoyl-L-lysyl-[lipoyl-carrier protein] + L-lysyl-[glycine-cleavage complex H protein]</text>
        <dbReference type="Rhea" id="RHEA:20213"/>
        <dbReference type="Rhea" id="RHEA-COMP:10500"/>
        <dbReference type="Rhea" id="RHEA-COMP:10501"/>
        <dbReference type="Rhea" id="RHEA-COMP:10503"/>
        <dbReference type="Rhea" id="RHEA-COMP:10504"/>
        <dbReference type="ChEBI" id="CHEBI:29969"/>
        <dbReference type="ChEBI" id="CHEBI:78809"/>
        <dbReference type="EC" id="2.3.1.204"/>
    </reaction>
</comment>
<dbReference type="InterPro" id="IPR024897">
    <property type="entry name" value="LipL"/>
</dbReference>
<evidence type="ECO:0000259" key="4">
    <source>
        <dbReference type="PROSITE" id="PS51733"/>
    </source>
</evidence>
<feature type="site" description="Lowers pKa of active site Cys" evidence="3">
    <location>
        <position position="158"/>
    </location>
</feature>